<evidence type="ECO:0000256" key="5">
    <source>
        <dbReference type="ARBA" id="ARBA00023239"/>
    </source>
</evidence>
<sequence length="315" mass="35073">MSIRRLMSLPLLLLLACTPGEPVEVTIPAGATTGAIADSLHEHGVIANPHLFRAVARVLGYDRNLRHGRYELRQRSGCLAALEALSRPGRTAMMLTVPEGYTLRQIAALLDDHGICPEAEFLAAGRDRELLDSLGIPGADPEGYLFPDTWEFETGTPARTVIRRMVRRFREVWDRERARIADPPLDNRATVILASIIEKEAVLADENRLIAGVFLNRLRRDIPLQSCATVQYVLPVHREVLTLADIRIESPYNTYLHQGLPPGPVCNPGARAIAAALDPEPTEYLFFVARGDGSHIFSRTHREHERARRRVNAGH</sequence>
<keyword evidence="8" id="KW-0732">Signal</keyword>
<dbReference type="EMBL" id="DSBX01000215">
    <property type="protein sequence ID" value="HDQ99767.1"/>
    <property type="molecule type" value="Genomic_DNA"/>
</dbReference>
<keyword evidence="6 7" id="KW-0961">Cell wall biogenesis/degradation</keyword>
<dbReference type="GO" id="GO:0008932">
    <property type="term" value="F:lytic endotransglycosylase activity"/>
    <property type="evidence" value="ECO:0007669"/>
    <property type="project" value="UniProtKB-UniRule"/>
</dbReference>
<dbReference type="HAMAP" id="MF_02065">
    <property type="entry name" value="MltG"/>
    <property type="match status" value="1"/>
</dbReference>
<keyword evidence="3 7" id="KW-1133">Transmembrane helix</keyword>
<keyword evidence="1 7" id="KW-1003">Cell membrane</keyword>
<protein>
    <recommendedName>
        <fullName evidence="7">Endolytic murein transglycosylase</fullName>
        <ecNumber evidence="7">4.2.2.29</ecNumber>
    </recommendedName>
    <alternativeName>
        <fullName evidence="7">Peptidoglycan lytic transglycosylase</fullName>
    </alternativeName>
    <alternativeName>
        <fullName evidence="7">Peptidoglycan polymerization terminase</fullName>
    </alternativeName>
</protein>
<evidence type="ECO:0000256" key="7">
    <source>
        <dbReference type="HAMAP-Rule" id="MF_02065"/>
    </source>
</evidence>
<reference evidence="9" key="1">
    <citation type="journal article" date="2020" name="mSystems">
        <title>Genome- and Community-Level Interaction Insights into Carbon Utilization and Element Cycling Functions of Hydrothermarchaeota in Hydrothermal Sediment.</title>
        <authorList>
            <person name="Zhou Z."/>
            <person name="Liu Y."/>
            <person name="Xu W."/>
            <person name="Pan J."/>
            <person name="Luo Z.H."/>
            <person name="Li M."/>
        </authorList>
    </citation>
    <scope>NUCLEOTIDE SEQUENCE [LARGE SCALE GENOMIC DNA]</scope>
    <source>
        <strain evidence="9">SpSt-1182</strain>
    </source>
</reference>
<keyword evidence="4 7" id="KW-0472">Membrane</keyword>
<accession>A0A7V0T5W5</accession>
<dbReference type="Pfam" id="PF02618">
    <property type="entry name" value="YceG"/>
    <property type="match status" value="1"/>
</dbReference>
<dbReference type="GO" id="GO:0071555">
    <property type="term" value="P:cell wall organization"/>
    <property type="evidence" value="ECO:0007669"/>
    <property type="project" value="UniProtKB-KW"/>
</dbReference>
<feature type="signal peptide" evidence="8">
    <location>
        <begin position="1"/>
        <end position="22"/>
    </location>
</feature>
<dbReference type="NCBIfam" id="TIGR00247">
    <property type="entry name" value="endolytic transglycosylase MltG"/>
    <property type="match status" value="1"/>
</dbReference>
<dbReference type="EC" id="4.2.2.29" evidence="7"/>
<evidence type="ECO:0000256" key="3">
    <source>
        <dbReference type="ARBA" id="ARBA00022989"/>
    </source>
</evidence>
<keyword evidence="2 7" id="KW-0812">Transmembrane</keyword>
<comment type="caution">
    <text evidence="9">The sequence shown here is derived from an EMBL/GenBank/DDBJ whole genome shotgun (WGS) entry which is preliminary data.</text>
</comment>
<dbReference type="GO" id="GO:0005886">
    <property type="term" value="C:plasma membrane"/>
    <property type="evidence" value="ECO:0007669"/>
    <property type="project" value="UniProtKB-UniRule"/>
</dbReference>
<dbReference type="PANTHER" id="PTHR30518">
    <property type="entry name" value="ENDOLYTIC MUREIN TRANSGLYCOSYLASE"/>
    <property type="match status" value="1"/>
</dbReference>
<dbReference type="Gene3D" id="3.30.160.60">
    <property type="entry name" value="Classic Zinc Finger"/>
    <property type="match status" value="1"/>
</dbReference>
<evidence type="ECO:0000256" key="4">
    <source>
        <dbReference type="ARBA" id="ARBA00023136"/>
    </source>
</evidence>
<comment type="catalytic activity">
    <reaction evidence="7">
        <text>a peptidoglycan chain = a peptidoglycan chain with N-acetyl-1,6-anhydromuramyl-[peptide] at the reducing end + a peptidoglycan chain with N-acetylglucosamine at the non-reducing end.</text>
        <dbReference type="EC" id="4.2.2.29"/>
    </reaction>
</comment>
<comment type="function">
    <text evidence="7">Functions as a peptidoglycan terminase that cleaves nascent peptidoglycan strands endolytically to terminate their elongation.</text>
</comment>
<evidence type="ECO:0000313" key="9">
    <source>
        <dbReference type="EMBL" id="HDQ99767.1"/>
    </source>
</evidence>
<comment type="similarity">
    <text evidence="7">Belongs to the transglycosylase MltG family.</text>
</comment>
<feature type="chain" id="PRO_5030976698" description="Endolytic murein transglycosylase" evidence="8">
    <location>
        <begin position="23"/>
        <end position="315"/>
    </location>
</feature>
<proteinExistence type="inferred from homology"/>
<dbReference type="Proteomes" id="UP000885672">
    <property type="component" value="Unassembled WGS sequence"/>
</dbReference>
<evidence type="ECO:0000256" key="1">
    <source>
        <dbReference type="ARBA" id="ARBA00022475"/>
    </source>
</evidence>
<evidence type="ECO:0000256" key="2">
    <source>
        <dbReference type="ARBA" id="ARBA00022692"/>
    </source>
</evidence>
<feature type="site" description="Important for catalytic activity" evidence="7">
    <location>
        <position position="200"/>
    </location>
</feature>
<dbReference type="AlphaFoldDB" id="A0A7V0T5W5"/>
<dbReference type="GO" id="GO:0009252">
    <property type="term" value="P:peptidoglycan biosynthetic process"/>
    <property type="evidence" value="ECO:0007669"/>
    <property type="project" value="UniProtKB-UniRule"/>
</dbReference>
<dbReference type="InterPro" id="IPR003770">
    <property type="entry name" value="MLTG-like"/>
</dbReference>
<dbReference type="Gene3D" id="3.30.1490.480">
    <property type="entry name" value="Endolytic murein transglycosylase"/>
    <property type="match status" value="1"/>
</dbReference>
<organism evidence="9">
    <name type="scientific">candidate division WOR-3 bacterium</name>
    <dbReference type="NCBI Taxonomy" id="2052148"/>
    <lineage>
        <taxon>Bacteria</taxon>
        <taxon>Bacteria division WOR-3</taxon>
    </lineage>
</organism>
<keyword evidence="5 7" id="KW-0456">Lyase</keyword>
<dbReference type="PANTHER" id="PTHR30518:SF2">
    <property type="entry name" value="ENDOLYTIC MUREIN TRANSGLYCOSYLASE"/>
    <property type="match status" value="1"/>
</dbReference>
<dbReference type="CDD" id="cd08010">
    <property type="entry name" value="MltG_like"/>
    <property type="match status" value="1"/>
</dbReference>
<name>A0A7V0T5W5_UNCW3</name>
<evidence type="ECO:0000256" key="8">
    <source>
        <dbReference type="SAM" id="SignalP"/>
    </source>
</evidence>
<gene>
    <name evidence="7 9" type="primary">mltG</name>
    <name evidence="9" type="ORF">ENN51_05745</name>
</gene>
<dbReference type="PROSITE" id="PS51257">
    <property type="entry name" value="PROKAR_LIPOPROTEIN"/>
    <property type="match status" value="1"/>
</dbReference>
<evidence type="ECO:0000256" key="6">
    <source>
        <dbReference type="ARBA" id="ARBA00023316"/>
    </source>
</evidence>